<dbReference type="AlphaFoldDB" id="A0A7I8W7B4"/>
<dbReference type="Proteomes" id="UP000549394">
    <property type="component" value="Unassembled WGS sequence"/>
</dbReference>
<accession>A0A7I8W7B4</accession>
<feature type="compositionally biased region" description="Acidic residues" evidence="1">
    <location>
        <begin position="70"/>
        <end position="80"/>
    </location>
</feature>
<feature type="domain" description="SAP" evidence="2">
    <location>
        <begin position="17"/>
        <end position="51"/>
    </location>
</feature>
<reference evidence="3 4" key="1">
    <citation type="submission" date="2020-08" db="EMBL/GenBank/DDBJ databases">
        <authorList>
            <person name="Hejnol A."/>
        </authorList>
    </citation>
    <scope>NUCLEOTIDE SEQUENCE [LARGE SCALE GENOMIC DNA]</scope>
</reference>
<feature type="compositionally biased region" description="Polar residues" evidence="1">
    <location>
        <begin position="429"/>
        <end position="450"/>
    </location>
</feature>
<dbReference type="EMBL" id="CAJFCJ010000020">
    <property type="protein sequence ID" value="CAD5124414.1"/>
    <property type="molecule type" value="Genomic_DNA"/>
</dbReference>
<evidence type="ECO:0000256" key="1">
    <source>
        <dbReference type="SAM" id="MobiDB-lite"/>
    </source>
</evidence>
<feature type="region of interest" description="Disordered" evidence="1">
    <location>
        <begin position="427"/>
        <end position="501"/>
    </location>
</feature>
<sequence length="544" mass="61717">MEQQIKACVDNGTEIDWDAWTIEKLQSRLTTLGLSPEGNKLTLILRLLDYVNKHGPECLDENFQRMEIVSDEESDEEEHEGDFVIETKEDGEEIKRPTRLQFATDLISSEKSRTVRLFPITSSMLKDPALQEVFSLSESFILRFCPAEPGTSEYEQSADKKGIAELRFRTFLEAETTSKGLTKSLFGVTVKHLKSSTKGVMRYWDNQYETEKSVHPESYAKRIKQSEDAAIRTVVLYCNQNIENISEETIAKALNLQTPFSIYLPRNADRRPKGYLYVSFDSSKAASALYETISKNDILLDDVQLKATLIDGVIILDDQTFELKVSGDDVNTDDIPSSFSAAGEMLPHPELLSEKRRAKMEQMVRNLHGKLKEIQGKKNDETISSTKKKLGKLQQKLLLDKALKMNMGTWSNTKRGNKKKTEVAKPKIATSNKNLKSNTWQKSNSESKNVINKRNRNHRGRTPSIGGFKQRSNWGQPRSTSGFYQSRDSYPSNHPAISNYSNPNYGYSTVGAYETNGAIPEQGFGRGYNSRRPANKSYNDSQYW</sequence>
<evidence type="ECO:0000259" key="2">
    <source>
        <dbReference type="PROSITE" id="PS50800"/>
    </source>
</evidence>
<feature type="region of interest" description="Disordered" evidence="1">
    <location>
        <begin position="524"/>
        <end position="544"/>
    </location>
</feature>
<dbReference type="InterPro" id="IPR003034">
    <property type="entry name" value="SAP_dom"/>
</dbReference>
<organism evidence="3 4">
    <name type="scientific">Dimorphilus gyrociliatus</name>
    <dbReference type="NCBI Taxonomy" id="2664684"/>
    <lineage>
        <taxon>Eukaryota</taxon>
        <taxon>Metazoa</taxon>
        <taxon>Spiralia</taxon>
        <taxon>Lophotrochozoa</taxon>
        <taxon>Annelida</taxon>
        <taxon>Polychaeta</taxon>
        <taxon>Polychaeta incertae sedis</taxon>
        <taxon>Dinophilidae</taxon>
        <taxon>Dimorphilus</taxon>
    </lineage>
</organism>
<proteinExistence type="predicted"/>
<comment type="caution">
    <text evidence="3">The sequence shown here is derived from an EMBL/GenBank/DDBJ whole genome shotgun (WGS) entry which is preliminary data.</text>
</comment>
<feature type="compositionally biased region" description="Basic residues" evidence="1">
    <location>
        <begin position="451"/>
        <end position="461"/>
    </location>
</feature>
<dbReference type="PROSITE" id="PS50800">
    <property type="entry name" value="SAP"/>
    <property type="match status" value="1"/>
</dbReference>
<protein>
    <submittedName>
        <fullName evidence="3">DgyrCDS12699</fullName>
    </submittedName>
</protein>
<feature type="compositionally biased region" description="Basic and acidic residues" evidence="1">
    <location>
        <begin position="81"/>
        <end position="90"/>
    </location>
</feature>
<keyword evidence="4" id="KW-1185">Reference proteome</keyword>
<feature type="compositionally biased region" description="Polar residues" evidence="1">
    <location>
        <begin position="470"/>
        <end position="501"/>
    </location>
</feature>
<gene>
    <name evidence="3" type="ORF">DGYR_LOCUS11957</name>
</gene>
<evidence type="ECO:0000313" key="4">
    <source>
        <dbReference type="Proteomes" id="UP000549394"/>
    </source>
</evidence>
<name>A0A7I8W7B4_9ANNE</name>
<feature type="region of interest" description="Disordered" evidence="1">
    <location>
        <begin position="70"/>
        <end position="90"/>
    </location>
</feature>
<evidence type="ECO:0000313" key="3">
    <source>
        <dbReference type="EMBL" id="CAD5124414.1"/>
    </source>
</evidence>